<dbReference type="PANTHER" id="PTHR43523:SF6">
    <property type="entry name" value="GLYCOGEN BIOSYNTHESIS PROTEIN GLGD"/>
    <property type="match status" value="1"/>
</dbReference>
<dbReference type="InterPro" id="IPR011831">
    <property type="entry name" value="ADP-Glc_PPase"/>
</dbReference>
<dbReference type="InterPro" id="IPR056818">
    <property type="entry name" value="GlmU/GlgC-like_hexapep"/>
</dbReference>
<dbReference type="InterPro" id="IPR005835">
    <property type="entry name" value="NTP_transferase_dom"/>
</dbReference>
<dbReference type="InterPro" id="IPR011004">
    <property type="entry name" value="Trimer_LpxA-like_sf"/>
</dbReference>
<keyword evidence="2" id="KW-0320">Glycogen biosynthesis</keyword>
<evidence type="ECO:0000256" key="1">
    <source>
        <dbReference type="ARBA" id="ARBA00010443"/>
    </source>
</evidence>
<dbReference type="PANTHER" id="PTHR43523">
    <property type="entry name" value="GLUCOSE-1-PHOSPHATE ADENYLYLTRANSFERASE-RELATED"/>
    <property type="match status" value="1"/>
</dbReference>
<evidence type="ECO:0000259" key="3">
    <source>
        <dbReference type="Pfam" id="PF00483"/>
    </source>
</evidence>
<dbReference type="SUPFAM" id="SSF51161">
    <property type="entry name" value="Trimeric LpxA-like enzymes"/>
    <property type="match status" value="1"/>
</dbReference>
<dbReference type="RefSeq" id="WP_368846578.1">
    <property type="nucleotide sequence ID" value="NZ_CP194411.1"/>
</dbReference>
<evidence type="ECO:0000313" key="5">
    <source>
        <dbReference type="EMBL" id="MEX5284858.1"/>
    </source>
</evidence>
<evidence type="ECO:0000259" key="4">
    <source>
        <dbReference type="Pfam" id="PF24894"/>
    </source>
</evidence>
<feature type="domain" description="Nucleotidyl transferase" evidence="3">
    <location>
        <begin position="14"/>
        <end position="251"/>
    </location>
</feature>
<dbReference type="EC" id="2.7.7.27" evidence="5"/>
<dbReference type="Proteomes" id="UP001559623">
    <property type="component" value="Unassembled WGS sequence"/>
</dbReference>
<dbReference type="GO" id="GO:0008878">
    <property type="term" value="F:glucose-1-phosphate adenylyltransferase activity"/>
    <property type="evidence" value="ECO:0007669"/>
    <property type="project" value="UniProtKB-EC"/>
</dbReference>
<feature type="domain" description="Glucose-1-phosphate adenylyltransferase/Bifunctional protein GlmU-like C-terminal hexapeptide" evidence="4">
    <location>
        <begin position="281"/>
        <end position="349"/>
    </location>
</feature>
<reference evidence="5 6" key="1">
    <citation type="submission" date="2023-04" db="EMBL/GenBank/DDBJ databases">
        <title>Genome Sequence of Selenomonas sputigena ATCC 33150.</title>
        <authorList>
            <person name="Miller D.P."/>
            <person name="Anvari S."/>
            <person name="Polson S.W."/>
            <person name="Macdonald M."/>
            <person name="Mcdowell J.V."/>
        </authorList>
    </citation>
    <scope>NUCLEOTIDE SEQUENCE [LARGE SCALE GENOMIC DNA]</scope>
    <source>
        <strain evidence="5 6">ATCC 33150</strain>
    </source>
</reference>
<name>A0ABV3X432_9FIRM</name>
<dbReference type="CDD" id="cd02508">
    <property type="entry name" value="ADP_Glucose_PP"/>
    <property type="match status" value="1"/>
</dbReference>
<gene>
    <name evidence="5" type="primary">glgD</name>
    <name evidence="5" type="ORF">QCO44_04255</name>
</gene>
<keyword evidence="5" id="KW-0548">Nucleotidyltransferase</keyword>
<protein>
    <submittedName>
        <fullName evidence="5">Glucose-1-phosphate adenylyltransferase subunit GlgD</fullName>
        <ecNumber evidence="5">2.7.7.27</ecNumber>
    </submittedName>
</protein>
<dbReference type="InterPro" id="IPR011832">
    <property type="entry name" value="GlgDAde_trans"/>
</dbReference>
<dbReference type="Pfam" id="PF24894">
    <property type="entry name" value="Hexapep_GlmU"/>
    <property type="match status" value="1"/>
</dbReference>
<dbReference type="NCBIfam" id="TIGR02092">
    <property type="entry name" value="glgD"/>
    <property type="match status" value="1"/>
</dbReference>
<dbReference type="Gene3D" id="3.90.550.10">
    <property type="entry name" value="Spore Coat Polysaccharide Biosynthesis Protein SpsA, Chain A"/>
    <property type="match status" value="1"/>
</dbReference>
<evidence type="ECO:0000256" key="2">
    <source>
        <dbReference type="ARBA" id="ARBA00023056"/>
    </source>
</evidence>
<accession>A0ABV3X432</accession>
<comment type="caution">
    <text evidence="5">The sequence shown here is derived from an EMBL/GenBank/DDBJ whole genome shotgun (WGS) entry which is preliminary data.</text>
</comment>
<sequence length="368" mass="41423">MNTVMGLINLQADGHRIKELTENRPIGSIPFAGRYRVIDFVLSSMVNSGISHVGIVLPAESRSVMDHLRSGKDWDLARRHEGLFYLPPARDDKDTRLGDLKTFYHNIDFVEHSAQKYVLLTSASYIYNMDFSHVLRFHQNTNADITMVYNIAAEEEPDEGIVIETAENGLIEDISLKPVIYQGSKVSNGALLMEKRVFVDMVRSTYEHGGTDLVLDGIIRRADRYTMYGCMHEGYTACVSSTASFYKANMEALEPTNWEALFMQNNFIFTKSKDGVPVQYKESSRVQNSLVANGCVIYGEVENSIIFRDVTVGKGVKIRNSIVMEKCELEDNALVENVICDKNVVITKGRWLKGAPNYPLIVNKNVVV</sequence>
<dbReference type="Pfam" id="PF00483">
    <property type="entry name" value="NTP_transferase"/>
    <property type="match status" value="1"/>
</dbReference>
<proteinExistence type="inferred from homology"/>
<keyword evidence="5" id="KW-0808">Transferase</keyword>
<evidence type="ECO:0000313" key="6">
    <source>
        <dbReference type="Proteomes" id="UP001559623"/>
    </source>
</evidence>
<dbReference type="SUPFAM" id="SSF53448">
    <property type="entry name" value="Nucleotide-diphospho-sugar transferases"/>
    <property type="match status" value="1"/>
</dbReference>
<dbReference type="EMBL" id="JARVLH010000002">
    <property type="protein sequence ID" value="MEX5284858.1"/>
    <property type="molecule type" value="Genomic_DNA"/>
</dbReference>
<dbReference type="InterPro" id="IPR029044">
    <property type="entry name" value="Nucleotide-diphossugar_trans"/>
</dbReference>
<comment type="similarity">
    <text evidence="1">Belongs to the bacterial/plant glucose-1-phosphate adenylyltransferase family.</text>
</comment>
<dbReference type="CDD" id="cd04651">
    <property type="entry name" value="LbH_G1P_AT_C"/>
    <property type="match status" value="1"/>
</dbReference>
<keyword evidence="6" id="KW-1185">Reference proteome</keyword>
<dbReference type="Gene3D" id="2.160.10.10">
    <property type="entry name" value="Hexapeptide repeat proteins"/>
    <property type="match status" value="1"/>
</dbReference>
<organism evidence="5 6">
    <name type="scientific">Selenomonas sputigena</name>
    <dbReference type="NCBI Taxonomy" id="69823"/>
    <lineage>
        <taxon>Bacteria</taxon>
        <taxon>Bacillati</taxon>
        <taxon>Bacillota</taxon>
        <taxon>Negativicutes</taxon>
        <taxon>Selenomonadales</taxon>
        <taxon>Selenomonadaceae</taxon>
        <taxon>Selenomonas</taxon>
    </lineage>
</organism>